<dbReference type="AlphaFoldDB" id="A0A934K7L1"/>
<organism evidence="3 4">
    <name type="scientific">Candidatus Nephthysia bennettiae</name>
    <dbReference type="NCBI Taxonomy" id="3127016"/>
    <lineage>
        <taxon>Bacteria</taxon>
        <taxon>Bacillati</taxon>
        <taxon>Candidatus Dormiibacterota</taxon>
        <taxon>Candidatus Dormibacteria</taxon>
        <taxon>Candidatus Dormibacterales</taxon>
        <taxon>Candidatus Dormibacteraceae</taxon>
        <taxon>Candidatus Nephthysia</taxon>
    </lineage>
</organism>
<sequence length="182" mass="17962">MKRFLLKTTVVSLVVFAALAAAQTAMAYTVGPGSSGNTPGSASCGQAFTFSGTLVQPDGTPFPAGVPVSFSESSGPGAVSFGTSGTATDGTGSFSTSVRLPTSCSGQFVICAIPAGGTPVCVTVTGVALEFPNTVAALVPQHSRELLPIAIGSALLLVAAALVALVGARMLTGRNTNEKPAV</sequence>
<evidence type="ECO:0008006" key="5">
    <source>
        <dbReference type="Google" id="ProtNLM"/>
    </source>
</evidence>
<evidence type="ECO:0000256" key="1">
    <source>
        <dbReference type="SAM" id="Phobius"/>
    </source>
</evidence>
<gene>
    <name evidence="3" type="ORF">JF922_08640</name>
</gene>
<protein>
    <recommendedName>
        <fullName evidence="5">Big-1 domain-containing protein</fullName>
    </recommendedName>
</protein>
<feature type="chain" id="PRO_5036691205" description="Big-1 domain-containing protein" evidence="2">
    <location>
        <begin position="28"/>
        <end position="182"/>
    </location>
</feature>
<keyword evidence="1" id="KW-1133">Transmembrane helix</keyword>
<keyword evidence="1" id="KW-0472">Membrane</keyword>
<evidence type="ECO:0000313" key="3">
    <source>
        <dbReference type="EMBL" id="MBJ7598138.1"/>
    </source>
</evidence>
<keyword evidence="1" id="KW-0812">Transmembrane</keyword>
<evidence type="ECO:0000256" key="2">
    <source>
        <dbReference type="SAM" id="SignalP"/>
    </source>
</evidence>
<proteinExistence type="predicted"/>
<evidence type="ECO:0000313" key="4">
    <source>
        <dbReference type="Proteomes" id="UP000612893"/>
    </source>
</evidence>
<dbReference type="Proteomes" id="UP000612893">
    <property type="component" value="Unassembled WGS sequence"/>
</dbReference>
<feature type="signal peptide" evidence="2">
    <location>
        <begin position="1"/>
        <end position="27"/>
    </location>
</feature>
<reference evidence="3" key="1">
    <citation type="submission" date="2020-10" db="EMBL/GenBank/DDBJ databases">
        <title>Ca. Dormibacterota MAGs.</title>
        <authorList>
            <person name="Montgomery K."/>
        </authorList>
    </citation>
    <scope>NUCLEOTIDE SEQUENCE [LARGE SCALE GENOMIC DNA]</scope>
    <source>
        <strain evidence="3">SC8812_S17_10</strain>
    </source>
</reference>
<keyword evidence="4" id="KW-1185">Reference proteome</keyword>
<keyword evidence="2" id="KW-0732">Signal</keyword>
<comment type="caution">
    <text evidence="3">The sequence shown here is derived from an EMBL/GenBank/DDBJ whole genome shotgun (WGS) entry which is preliminary data.</text>
</comment>
<name>A0A934K7L1_9BACT</name>
<dbReference type="RefSeq" id="WP_338200899.1">
    <property type="nucleotide sequence ID" value="NZ_JAEKNR010000096.1"/>
</dbReference>
<accession>A0A934K7L1</accession>
<dbReference type="EMBL" id="JAEKNR010000096">
    <property type="protein sequence ID" value="MBJ7598138.1"/>
    <property type="molecule type" value="Genomic_DNA"/>
</dbReference>
<feature type="transmembrane region" description="Helical" evidence="1">
    <location>
        <begin position="146"/>
        <end position="168"/>
    </location>
</feature>